<evidence type="ECO:0000256" key="3">
    <source>
        <dbReference type="ARBA" id="ARBA00023016"/>
    </source>
</evidence>
<gene>
    <name evidence="6" type="ORF">A2806_03055</name>
</gene>
<dbReference type="GO" id="GO:0045892">
    <property type="term" value="P:negative regulation of DNA-templated transcription"/>
    <property type="evidence" value="ECO:0007669"/>
    <property type="project" value="TreeGrafter"/>
</dbReference>
<comment type="caution">
    <text evidence="6">The sequence shown here is derived from an EMBL/GenBank/DDBJ whole genome shotgun (WGS) entry which is preliminary data.</text>
</comment>
<evidence type="ECO:0000256" key="2">
    <source>
        <dbReference type="ARBA" id="ARBA00023015"/>
    </source>
</evidence>
<dbReference type="GO" id="GO:0003677">
    <property type="term" value="F:DNA binding"/>
    <property type="evidence" value="ECO:0007669"/>
    <property type="project" value="InterPro"/>
</dbReference>
<feature type="domain" description="Heat-inducible transcription repressor HrcA C-terminal" evidence="5">
    <location>
        <begin position="104"/>
        <end position="211"/>
    </location>
</feature>
<evidence type="ECO:0000313" key="6">
    <source>
        <dbReference type="EMBL" id="OHA48416.1"/>
    </source>
</evidence>
<dbReference type="Gene3D" id="1.10.10.10">
    <property type="entry name" value="Winged helix-like DNA-binding domain superfamily/Winged helix DNA-binding domain"/>
    <property type="match status" value="1"/>
</dbReference>
<keyword evidence="3" id="KW-0346">Stress response</keyword>
<evidence type="ECO:0000256" key="1">
    <source>
        <dbReference type="ARBA" id="ARBA00022491"/>
    </source>
</evidence>
<dbReference type="SUPFAM" id="SSF46785">
    <property type="entry name" value="Winged helix' DNA-binding domain"/>
    <property type="match status" value="1"/>
</dbReference>
<dbReference type="AlphaFoldDB" id="A0A1G2PJC6"/>
<protein>
    <recommendedName>
        <fullName evidence="5">Heat-inducible transcription repressor HrcA C-terminal domain-containing protein</fullName>
    </recommendedName>
</protein>
<dbReference type="SUPFAM" id="SSF55781">
    <property type="entry name" value="GAF domain-like"/>
    <property type="match status" value="1"/>
</dbReference>
<accession>A0A1G2PJC6</accession>
<keyword evidence="4" id="KW-0804">Transcription</keyword>
<name>A0A1G2PJC6_9BACT</name>
<evidence type="ECO:0000313" key="7">
    <source>
        <dbReference type="Proteomes" id="UP000177629"/>
    </source>
</evidence>
<dbReference type="InterPro" id="IPR002571">
    <property type="entry name" value="HrcA"/>
</dbReference>
<proteinExistence type="predicted"/>
<dbReference type="Pfam" id="PF01628">
    <property type="entry name" value="HrcA"/>
    <property type="match status" value="1"/>
</dbReference>
<keyword evidence="2" id="KW-0805">Transcription regulation</keyword>
<dbReference type="InterPro" id="IPR021153">
    <property type="entry name" value="HrcA_C"/>
</dbReference>
<organism evidence="6 7">
    <name type="scientific">Candidatus Terrybacteria bacterium RIFCSPHIGHO2_01_FULL_48_17</name>
    <dbReference type="NCBI Taxonomy" id="1802362"/>
    <lineage>
        <taxon>Bacteria</taxon>
        <taxon>Candidatus Terryibacteriota</taxon>
    </lineage>
</organism>
<evidence type="ECO:0000259" key="5">
    <source>
        <dbReference type="Pfam" id="PF01628"/>
    </source>
</evidence>
<dbReference type="PANTHER" id="PTHR34824">
    <property type="entry name" value="HEAT-INDUCIBLE TRANSCRIPTION REPRESSOR HRCA"/>
    <property type="match status" value="1"/>
</dbReference>
<dbReference type="EMBL" id="MHSS01000007">
    <property type="protein sequence ID" value="OHA48416.1"/>
    <property type="molecule type" value="Genomic_DNA"/>
</dbReference>
<dbReference type="Proteomes" id="UP000177629">
    <property type="component" value="Unassembled WGS sequence"/>
</dbReference>
<evidence type="ECO:0000256" key="4">
    <source>
        <dbReference type="ARBA" id="ARBA00023163"/>
    </source>
</evidence>
<dbReference type="Gene3D" id="3.30.450.40">
    <property type="match status" value="1"/>
</dbReference>
<sequence length="232" mass="25857">MTDRQRRILKEITALYIKTGTPISSGMLAEHLPFDLSAATVRLELARLENEGYITQPHVSSGSIPTPEAFREVFGNVADHETKRKRRTHPNVAIENITDAVPYLARQMRLMAFGYGTQDQVCIMGFQYLTNFPEFYDPETMSEFFSIVDRLSSISLENILGMLPRGGEPGIFIGSQNPFMASDSFGMVVGRVPEGQLLAVLGPLRMNYSRAFSLVSYLTMLLSKNSYGGKEA</sequence>
<dbReference type="STRING" id="1802362.A2806_03055"/>
<dbReference type="InterPro" id="IPR036388">
    <property type="entry name" value="WH-like_DNA-bd_sf"/>
</dbReference>
<dbReference type="InterPro" id="IPR029016">
    <property type="entry name" value="GAF-like_dom_sf"/>
</dbReference>
<dbReference type="InterPro" id="IPR036390">
    <property type="entry name" value="WH_DNA-bd_sf"/>
</dbReference>
<keyword evidence="1" id="KW-0678">Repressor</keyword>
<reference evidence="6 7" key="1">
    <citation type="journal article" date="2016" name="Nat. Commun.">
        <title>Thousands of microbial genomes shed light on interconnected biogeochemical processes in an aquifer system.</title>
        <authorList>
            <person name="Anantharaman K."/>
            <person name="Brown C.T."/>
            <person name="Hug L.A."/>
            <person name="Sharon I."/>
            <person name="Castelle C.J."/>
            <person name="Probst A.J."/>
            <person name="Thomas B.C."/>
            <person name="Singh A."/>
            <person name="Wilkins M.J."/>
            <person name="Karaoz U."/>
            <person name="Brodie E.L."/>
            <person name="Williams K.H."/>
            <person name="Hubbard S.S."/>
            <person name="Banfield J.F."/>
        </authorList>
    </citation>
    <scope>NUCLEOTIDE SEQUENCE [LARGE SCALE GENOMIC DNA]</scope>
</reference>
<dbReference type="PANTHER" id="PTHR34824:SF1">
    <property type="entry name" value="HEAT-INDUCIBLE TRANSCRIPTION REPRESSOR HRCA"/>
    <property type="match status" value="1"/>
</dbReference>